<dbReference type="Proteomes" id="UP001202674">
    <property type="component" value="Unassembled WGS sequence"/>
</dbReference>
<feature type="domain" description="ABC3 transporter permease C-terminal" evidence="8">
    <location>
        <begin position="251"/>
        <end position="366"/>
    </location>
</feature>
<protein>
    <submittedName>
        <fullName evidence="10">ABC transporter permease</fullName>
    </submittedName>
</protein>
<evidence type="ECO:0000313" key="11">
    <source>
        <dbReference type="Proteomes" id="UP001202674"/>
    </source>
</evidence>
<keyword evidence="2" id="KW-1003">Cell membrane</keyword>
<dbReference type="GO" id="GO:0005886">
    <property type="term" value="C:plasma membrane"/>
    <property type="evidence" value="ECO:0007669"/>
    <property type="project" value="UniProtKB-SubCell"/>
</dbReference>
<evidence type="ECO:0000256" key="4">
    <source>
        <dbReference type="ARBA" id="ARBA00022989"/>
    </source>
</evidence>
<gene>
    <name evidence="10" type="ORF">AArcSt11_13100</name>
</gene>
<evidence type="ECO:0000256" key="5">
    <source>
        <dbReference type="ARBA" id="ARBA00023136"/>
    </source>
</evidence>
<comment type="caution">
    <text evidence="10">The sequence shown here is derived from an EMBL/GenBank/DDBJ whole genome shotgun (WGS) entry which is preliminary data.</text>
</comment>
<feature type="transmembrane region" description="Helical" evidence="7">
    <location>
        <begin position="338"/>
        <end position="358"/>
    </location>
</feature>
<dbReference type="GO" id="GO:0022857">
    <property type="term" value="F:transmembrane transporter activity"/>
    <property type="evidence" value="ECO:0007669"/>
    <property type="project" value="TreeGrafter"/>
</dbReference>
<dbReference type="EMBL" id="JAKRVY010000008">
    <property type="protein sequence ID" value="MCL9814590.1"/>
    <property type="molecule type" value="Genomic_DNA"/>
</dbReference>
<dbReference type="AlphaFoldDB" id="A0AAE3FT16"/>
<sequence>MVKFPAVFVARRNLSRNRFRSILAGLGILIAVVAIAALGIFGNVLSLGAADALGDIGNEVVITPNADEGFDELTERQVQSIERVTDDVTVAPIRTETGLVTRGTESTASTLYGIDDPAAIYEADEGRLPDRHTQGAILGSSVAEQLDAGEGNVVTIDDTTYRVIAVLEPVESFGPLSADDAVLLPENAIGGSGYEQVILRGEETGATAAAADAVRAELNAREERIDVFELSEITDEIDEFFSLLQSFLLGIGSISLVIAGVSILNVMLMSTVERREEIGVMRAVGVKKDEVLRMMLIEAGLLGLFGAFGGVVVSVLLAAGLYLTTPVELWILLDPANFFYLALAFAFGIGVSLLSGLYPAWKAASERPVDALRD</sequence>
<evidence type="ECO:0000259" key="9">
    <source>
        <dbReference type="Pfam" id="PF12704"/>
    </source>
</evidence>
<evidence type="ECO:0000256" key="6">
    <source>
        <dbReference type="ARBA" id="ARBA00038076"/>
    </source>
</evidence>
<proteinExistence type="inferred from homology"/>
<evidence type="ECO:0000256" key="7">
    <source>
        <dbReference type="SAM" id="Phobius"/>
    </source>
</evidence>
<keyword evidence="3 7" id="KW-0812">Transmembrane</keyword>
<feature type="transmembrane region" description="Helical" evidence="7">
    <location>
        <begin position="291"/>
        <end position="318"/>
    </location>
</feature>
<dbReference type="Pfam" id="PF12704">
    <property type="entry name" value="MacB_PCD"/>
    <property type="match status" value="1"/>
</dbReference>
<comment type="similarity">
    <text evidence="6">Belongs to the ABC-4 integral membrane protein family.</text>
</comment>
<feature type="domain" description="MacB-like periplasmic core" evidence="9">
    <location>
        <begin position="21"/>
        <end position="216"/>
    </location>
</feature>
<keyword evidence="11" id="KW-1185">Reference proteome</keyword>
<dbReference type="PANTHER" id="PTHR30572:SF4">
    <property type="entry name" value="ABC TRANSPORTER PERMEASE YTRF"/>
    <property type="match status" value="1"/>
</dbReference>
<dbReference type="Pfam" id="PF02687">
    <property type="entry name" value="FtsX"/>
    <property type="match status" value="1"/>
</dbReference>
<evidence type="ECO:0000313" key="10">
    <source>
        <dbReference type="EMBL" id="MCL9814590.1"/>
    </source>
</evidence>
<dbReference type="InterPro" id="IPR003838">
    <property type="entry name" value="ABC3_permease_C"/>
</dbReference>
<dbReference type="InterPro" id="IPR025857">
    <property type="entry name" value="MacB_PCD"/>
</dbReference>
<comment type="subcellular location">
    <subcellularLocation>
        <location evidence="1">Cell membrane</location>
        <topology evidence="1">Multi-pass membrane protein</topology>
    </subcellularLocation>
</comment>
<feature type="transmembrane region" description="Helical" evidence="7">
    <location>
        <begin position="21"/>
        <end position="41"/>
    </location>
</feature>
<reference evidence="10 11" key="1">
    <citation type="journal article" date="2022" name="Syst. Appl. Microbiol.">
        <title>Natronocalculus amylovorans gen. nov., sp. nov., and Natranaeroarchaeum aerophilus sp. nov., dominant culturable amylolytic natronoarchaea from hypersaline soda lakes in southwestern Siberia.</title>
        <authorList>
            <person name="Sorokin D.Y."/>
            <person name="Elcheninov A.G."/>
            <person name="Khizhniak T.V."/>
            <person name="Koenen M."/>
            <person name="Bale N.J."/>
            <person name="Damste J.S.S."/>
            <person name="Kublanov I.V."/>
        </authorList>
    </citation>
    <scope>NUCLEOTIDE SEQUENCE [LARGE SCALE GENOMIC DNA]</scope>
    <source>
        <strain evidence="10 11">AArc-St1-1</strain>
    </source>
</reference>
<dbReference type="InterPro" id="IPR050250">
    <property type="entry name" value="Macrolide_Exporter_MacB"/>
</dbReference>
<dbReference type="RefSeq" id="WP_250597701.1">
    <property type="nucleotide sequence ID" value="NZ_JAKRVY010000008.1"/>
</dbReference>
<name>A0AAE3FT16_9EURY</name>
<evidence type="ECO:0000256" key="2">
    <source>
        <dbReference type="ARBA" id="ARBA00022475"/>
    </source>
</evidence>
<evidence type="ECO:0000256" key="3">
    <source>
        <dbReference type="ARBA" id="ARBA00022692"/>
    </source>
</evidence>
<organism evidence="10 11">
    <name type="scientific">Natranaeroarchaeum aerophilus</name>
    <dbReference type="NCBI Taxonomy" id="2917711"/>
    <lineage>
        <taxon>Archaea</taxon>
        <taxon>Methanobacteriati</taxon>
        <taxon>Methanobacteriota</taxon>
        <taxon>Stenosarchaea group</taxon>
        <taxon>Halobacteria</taxon>
        <taxon>Halobacteriales</taxon>
        <taxon>Natronoarchaeaceae</taxon>
        <taxon>Natranaeroarchaeum</taxon>
    </lineage>
</organism>
<keyword evidence="4 7" id="KW-1133">Transmembrane helix</keyword>
<feature type="transmembrane region" description="Helical" evidence="7">
    <location>
        <begin position="247"/>
        <end position="270"/>
    </location>
</feature>
<evidence type="ECO:0000256" key="1">
    <source>
        <dbReference type="ARBA" id="ARBA00004651"/>
    </source>
</evidence>
<accession>A0AAE3FT16</accession>
<keyword evidence="5 7" id="KW-0472">Membrane</keyword>
<evidence type="ECO:0000259" key="8">
    <source>
        <dbReference type="Pfam" id="PF02687"/>
    </source>
</evidence>
<dbReference type="PANTHER" id="PTHR30572">
    <property type="entry name" value="MEMBRANE COMPONENT OF TRANSPORTER-RELATED"/>
    <property type="match status" value="1"/>
</dbReference>